<evidence type="ECO:0000313" key="2">
    <source>
        <dbReference type="Proteomes" id="UP000012101"/>
    </source>
</evidence>
<dbReference type="EMBL" id="AFJM02000028">
    <property type="protein sequence ID" value="EMM73320.1"/>
    <property type="molecule type" value="Genomic_DNA"/>
</dbReference>
<dbReference type="Proteomes" id="UP000012101">
    <property type="component" value="Unassembled WGS sequence"/>
</dbReference>
<comment type="caution">
    <text evidence="1">The sequence shown here is derived from an EMBL/GenBank/DDBJ whole genome shotgun (WGS) entry which is preliminary data.</text>
</comment>
<sequence>MEAYPVEKKSPSYRFMGFISTFEKAGFEFVKKAGTRRNVMRYEL</sequence>
<reference evidence="1 2" key="1">
    <citation type="submission" date="2013-01" db="EMBL/GenBank/DDBJ databases">
        <authorList>
            <person name="Harkins D.M."/>
            <person name="Durkin A.S."/>
            <person name="Brinkac L.M."/>
            <person name="Haft D.H."/>
            <person name="Selengut J.D."/>
            <person name="Sanka R."/>
            <person name="DePew J."/>
            <person name="Purushe J."/>
            <person name="Hospenthal D.R."/>
            <person name="Murray C.K."/>
            <person name="Pimentel G."/>
            <person name="Wasfy M."/>
            <person name="Vinetz J.M."/>
            <person name="Sutton G.G."/>
            <person name="Nierman W.C."/>
            <person name="Fouts D.E."/>
        </authorList>
    </citation>
    <scope>NUCLEOTIDE SEQUENCE [LARGE SCALE GENOMIC DNA]</scope>
    <source>
        <strain evidence="1 2">2006001855</strain>
    </source>
</reference>
<evidence type="ECO:0000313" key="1">
    <source>
        <dbReference type="EMBL" id="EMM73320.1"/>
    </source>
</evidence>
<name>M6FLK8_9LEPT</name>
<gene>
    <name evidence="1" type="ORF">LEP1GSC038_2550</name>
</gene>
<organism evidence="1 2">
    <name type="scientific">Leptospira weilii str. 2006001855</name>
    <dbReference type="NCBI Taxonomy" id="996804"/>
    <lineage>
        <taxon>Bacteria</taxon>
        <taxon>Pseudomonadati</taxon>
        <taxon>Spirochaetota</taxon>
        <taxon>Spirochaetia</taxon>
        <taxon>Leptospirales</taxon>
        <taxon>Leptospiraceae</taxon>
        <taxon>Leptospira</taxon>
    </lineage>
</organism>
<accession>M6FLK8</accession>
<dbReference type="AlphaFoldDB" id="M6FLK8"/>
<proteinExistence type="predicted"/>
<protein>
    <submittedName>
        <fullName evidence="1">Uncharacterized protein</fullName>
    </submittedName>
</protein>